<name>A0A6J4QWL4_9ACTN</name>
<accession>A0A6J4QWL4</accession>
<organism evidence="1">
    <name type="scientific">uncultured Rubrobacteraceae bacterium</name>
    <dbReference type="NCBI Taxonomy" id="349277"/>
    <lineage>
        <taxon>Bacteria</taxon>
        <taxon>Bacillati</taxon>
        <taxon>Actinomycetota</taxon>
        <taxon>Rubrobacteria</taxon>
        <taxon>Rubrobacterales</taxon>
        <taxon>Rubrobacteraceae</taxon>
        <taxon>environmental samples</taxon>
    </lineage>
</organism>
<sequence>MLQYPLDLRFKIVTLGTRVRVTDAIGTEVAYLRKKKFRLKEEVTVYADEVQSRVLFRINADRMLDFSANYAISGGDGVPLGAVRRQGMRSIWRTSYGIADATRTEIGGIREENAWVKVADSLLEMLPFGDALGGLFFNPSYLISVRSTPVLRLRKRRALFEGRFTLEKLADIPEREEQLLLASTLMMLILERDRG</sequence>
<dbReference type="AlphaFoldDB" id="A0A6J4QWL4"/>
<dbReference type="EMBL" id="CADCVE010000044">
    <property type="protein sequence ID" value="CAA9454454.1"/>
    <property type="molecule type" value="Genomic_DNA"/>
</dbReference>
<gene>
    <name evidence="1" type="ORF">AVDCRST_MAG28-2212</name>
</gene>
<proteinExistence type="predicted"/>
<evidence type="ECO:0000313" key="1">
    <source>
        <dbReference type="EMBL" id="CAA9454454.1"/>
    </source>
</evidence>
<reference evidence="1" key="1">
    <citation type="submission" date="2020-02" db="EMBL/GenBank/DDBJ databases">
        <authorList>
            <person name="Meier V. D."/>
        </authorList>
    </citation>
    <scope>NUCLEOTIDE SEQUENCE</scope>
    <source>
        <strain evidence="1">AVDCRST_MAG28</strain>
    </source>
</reference>
<protein>
    <submittedName>
        <fullName evidence="1">Uncharacterized protein</fullName>
    </submittedName>
</protein>